<dbReference type="PANTHER" id="PTHR43818">
    <property type="entry name" value="BCDNA.GH03377"/>
    <property type="match status" value="1"/>
</dbReference>
<name>A0ABV2TSR0_9FLAO</name>
<evidence type="ECO:0000259" key="1">
    <source>
        <dbReference type="Pfam" id="PF01408"/>
    </source>
</evidence>
<dbReference type="Gene3D" id="3.30.360.10">
    <property type="entry name" value="Dihydrodipicolinate Reductase, domain 2"/>
    <property type="match status" value="1"/>
</dbReference>
<dbReference type="SUPFAM" id="SSF55347">
    <property type="entry name" value="Glyceraldehyde-3-phosphate dehydrogenase-like, C-terminal domain"/>
    <property type="match status" value="1"/>
</dbReference>
<dbReference type="Pfam" id="PF19051">
    <property type="entry name" value="GFO_IDH_MocA_C2"/>
    <property type="match status" value="2"/>
</dbReference>
<feature type="domain" description="Gfo/Idh/MocA-like oxidoreductase bacterial type C-terminal" evidence="2">
    <location>
        <begin position="365"/>
        <end position="435"/>
    </location>
</feature>
<dbReference type="Pfam" id="PF01408">
    <property type="entry name" value="GFO_IDH_MocA"/>
    <property type="match status" value="1"/>
</dbReference>
<dbReference type="InterPro" id="IPR000683">
    <property type="entry name" value="Gfo/Idh/MocA-like_OxRdtase_N"/>
</dbReference>
<evidence type="ECO:0000313" key="3">
    <source>
        <dbReference type="EMBL" id="MET7028317.1"/>
    </source>
</evidence>
<dbReference type="InterPro" id="IPR006311">
    <property type="entry name" value="TAT_signal"/>
</dbReference>
<sequence>MSNRRKFLKNLGAASIATTLPISHISTSQTVKNKDVIHVGLIGVNGMGWWDLISFLNNKDTKCTALCDVDAGLLKSRAEELETMNGHRPKTFTKHEELLKMKDLDAVIIGTPDHWHCIQMTDACMAGKDVYVEKPIANSIAEAELMVKATRKYNRVVQVGQWQRSDPHWITALEYLNTGALGRIRQVKAWANVNYGRGFEVVPDTEPPHGVDYNRWLGPAIERPFNKNRFHGSFRYFWDYAGGLMTDWGVHMLDMVLLGMNVTAPKSVVAIGGKLAFPNNAAETPDTLTTVYDFGGFSLIWEQFMAMGTSPYLEETGEPGVAFIGEKGILAVNRSSWKVIPIQEDGKYLTEVFPPRKSTINGVELHAKNFYECIKSRKDPNCTIEMGRNAALVAHLGNIAYKTGKKLEWDNHKGIITNSTEANALLKPSYRAPWKLWQVD</sequence>
<organism evidence="3 4">
    <name type="scientific">Sediminicola luteus</name>
    <dbReference type="NCBI Taxonomy" id="319238"/>
    <lineage>
        <taxon>Bacteria</taxon>
        <taxon>Pseudomonadati</taxon>
        <taxon>Bacteroidota</taxon>
        <taxon>Flavobacteriia</taxon>
        <taxon>Flavobacteriales</taxon>
        <taxon>Flavobacteriaceae</taxon>
        <taxon>Sediminicola</taxon>
    </lineage>
</organism>
<comment type="caution">
    <text evidence="3">The sequence shown here is derived from an EMBL/GenBank/DDBJ whole genome shotgun (WGS) entry which is preliminary data.</text>
</comment>
<proteinExistence type="predicted"/>
<protein>
    <submittedName>
        <fullName evidence="3">Gfo/Idh/MocA family oxidoreductase</fullName>
    </submittedName>
</protein>
<dbReference type="SUPFAM" id="SSF51735">
    <property type="entry name" value="NAD(P)-binding Rossmann-fold domains"/>
    <property type="match status" value="1"/>
</dbReference>
<dbReference type="Gene3D" id="3.40.50.720">
    <property type="entry name" value="NAD(P)-binding Rossmann-like Domain"/>
    <property type="match status" value="1"/>
</dbReference>
<dbReference type="PANTHER" id="PTHR43818:SF5">
    <property type="entry name" value="OXIDOREDUCTASE FAMILY PROTEIN"/>
    <property type="match status" value="1"/>
</dbReference>
<dbReference type="InterPro" id="IPR043906">
    <property type="entry name" value="Gfo/Idh/MocA_OxRdtase_bact_C"/>
</dbReference>
<dbReference type="Proteomes" id="UP001549773">
    <property type="component" value="Unassembled WGS sequence"/>
</dbReference>
<evidence type="ECO:0000259" key="2">
    <source>
        <dbReference type="Pfam" id="PF19051"/>
    </source>
</evidence>
<accession>A0ABV2TSR0</accession>
<evidence type="ECO:0000313" key="4">
    <source>
        <dbReference type="Proteomes" id="UP001549773"/>
    </source>
</evidence>
<keyword evidence="4" id="KW-1185">Reference proteome</keyword>
<dbReference type="RefSeq" id="WP_354617175.1">
    <property type="nucleotide sequence ID" value="NZ_JBEWYP010000001.1"/>
</dbReference>
<reference evidence="3 4" key="1">
    <citation type="submission" date="2024-07" db="EMBL/GenBank/DDBJ databases">
        <title>The genome sequence of type strain Sediminicola luteus GDMCC 1.2596T.</title>
        <authorList>
            <person name="Liu Y."/>
        </authorList>
    </citation>
    <scope>NUCLEOTIDE SEQUENCE [LARGE SCALE GENOMIC DNA]</scope>
    <source>
        <strain evidence="3 4">GDMCC 1.2596</strain>
    </source>
</reference>
<dbReference type="PROSITE" id="PS51318">
    <property type="entry name" value="TAT"/>
    <property type="match status" value="1"/>
</dbReference>
<dbReference type="EMBL" id="JBEWYP010000001">
    <property type="protein sequence ID" value="MET7028317.1"/>
    <property type="molecule type" value="Genomic_DNA"/>
</dbReference>
<dbReference type="InterPro" id="IPR036291">
    <property type="entry name" value="NAD(P)-bd_dom_sf"/>
</dbReference>
<feature type="domain" description="Gfo/Idh/MocA-like oxidoreductase bacterial type C-terminal" evidence="2">
    <location>
        <begin position="198"/>
        <end position="269"/>
    </location>
</feature>
<gene>
    <name evidence="3" type="ORF">ABXZ32_02870</name>
</gene>
<feature type="domain" description="Gfo/Idh/MocA-like oxidoreductase N-terminal" evidence="1">
    <location>
        <begin position="37"/>
        <end position="160"/>
    </location>
</feature>
<dbReference type="InterPro" id="IPR050463">
    <property type="entry name" value="Gfo/Idh/MocA_oxidrdct_glycsds"/>
</dbReference>